<dbReference type="Pfam" id="PF17762">
    <property type="entry name" value="HTH_ParB"/>
    <property type="match status" value="1"/>
</dbReference>
<sequence>ESMKEIGLIHAIIVAERDGKYEVVAGQRRWLAAKKLGWGRIKAEVRELDRTQIALIRANENLQREGLSPIEEAAVYADLFDEHKFTIKMIAKHMGKASGTITSRMDLLKMDEQL</sequence>
<accession>X1QWU7</accession>
<dbReference type="EMBL" id="BARV01043268">
    <property type="protein sequence ID" value="GAI55360.1"/>
    <property type="molecule type" value="Genomic_DNA"/>
</dbReference>
<dbReference type="InterPro" id="IPR003115">
    <property type="entry name" value="ParB_N"/>
</dbReference>
<dbReference type="InterPro" id="IPR004437">
    <property type="entry name" value="ParB/RepB/Spo0J"/>
</dbReference>
<evidence type="ECO:0000259" key="1">
    <source>
        <dbReference type="SMART" id="SM00470"/>
    </source>
</evidence>
<dbReference type="GO" id="GO:0007059">
    <property type="term" value="P:chromosome segregation"/>
    <property type="evidence" value="ECO:0007669"/>
    <property type="project" value="TreeGrafter"/>
</dbReference>
<organism evidence="2">
    <name type="scientific">marine sediment metagenome</name>
    <dbReference type="NCBI Taxonomy" id="412755"/>
    <lineage>
        <taxon>unclassified sequences</taxon>
        <taxon>metagenomes</taxon>
        <taxon>ecological metagenomes</taxon>
    </lineage>
</organism>
<dbReference type="GO" id="GO:0005694">
    <property type="term" value="C:chromosome"/>
    <property type="evidence" value="ECO:0007669"/>
    <property type="project" value="TreeGrafter"/>
</dbReference>
<dbReference type="SMART" id="SM00470">
    <property type="entry name" value="ParB"/>
    <property type="match status" value="1"/>
</dbReference>
<dbReference type="PANTHER" id="PTHR33375:SF8">
    <property type="entry name" value="NUCLEOID OCCLUSION PROTEIN"/>
    <property type="match status" value="1"/>
</dbReference>
<dbReference type="AlphaFoldDB" id="X1QWU7"/>
<dbReference type="NCBIfam" id="TIGR00180">
    <property type="entry name" value="parB_part"/>
    <property type="match status" value="1"/>
</dbReference>
<dbReference type="InterPro" id="IPR041468">
    <property type="entry name" value="HTH_ParB/Spo0J"/>
</dbReference>
<evidence type="ECO:0000313" key="2">
    <source>
        <dbReference type="EMBL" id="GAI55360.1"/>
    </source>
</evidence>
<dbReference type="InterPro" id="IPR050336">
    <property type="entry name" value="Chromosome_partition/occlusion"/>
</dbReference>
<proteinExistence type="predicted"/>
<reference evidence="2" key="1">
    <citation type="journal article" date="2014" name="Front. Microbiol.">
        <title>High frequency of phylogenetically diverse reductive dehalogenase-homologous genes in deep subseafloor sedimentary metagenomes.</title>
        <authorList>
            <person name="Kawai M."/>
            <person name="Futagami T."/>
            <person name="Toyoda A."/>
            <person name="Takaki Y."/>
            <person name="Nishi S."/>
            <person name="Hori S."/>
            <person name="Arai W."/>
            <person name="Tsubouchi T."/>
            <person name="Morono Y."/>
            <person name="Uchiyama I."/>
            <person name="Ito T."/>
            <person name="Fujiyama A."/>
            <person name="Inagaki F."/>
            <person name="Takami H."/>
        </authorList>
    </citation>
    <scope>NUCLEOTIDE SEQUENCE</scope>
    <source>
        <strain evidence="2">Expedition CK06-06</strain>
    </source>
</reference>
<dbReference type="GO" id="GO:0045881">
    <property type="term" value="P:positive regulation of sporulation resulting in formation of a cellular spore"/>
    <property type="evidence" value="ECO:0007669"/>
    <property type="project" value="TreeGrafter"/>
</dbReference>
<dbReference type="Gene3D" id="3.90.1530.30">
    <property type="match status" value="1"/>
</dbReference>
<name>X1QWU7_9ZZZZ</name>
<feature type="non-terminal residue" evidence="2">
    <location>
        <position position="1"/>
    </location>
</feature>
<dbReference type="SUPFAM" id="SSF110849">
    <property type="entry name" value="ParB/Sulfiredoxin"/>
    <property type="match status" value="1"/>
</dbReference>
<protein>
    <recommendedName>
        <fullName evidence="1">ParB-like N-terminal domain-containing protein</fullName>
    </recommendedName>
</protein>
<dbReference type="Gene3D" id="1.10.10.2830">
    <property type="match status" value="1"/>
</dbReference>
<dbReference type="InterPro" id="IPR036086">
    <property type="entry name" value="ParB/Sulfiredoxin_sf"/>
</dbReference>
<gene>
    <name evidence="2" type="ORF">S06H3_64662</name>
</gene>
<feature type="domain" description="ParB-like N-terminal" evidence="1">
    <location>
        <begin position="1"/>
        <end position="62"/>
    </location>
</feature>
<dbReference type="PANTHER" id="PTHR33375">
    <property type="entry name" value="CHROMOSOME-PARTITIONING PROTEIN PARB-RELATED"/>
    <property type="match status" value="1"/>
</dbReference>
<dbReference type="GO" id="GO:0003677">
    <property type="term" value="F:DNA binding"/>
    <property type="evidence" value="ECO:0007669"/>
    <property type="project" value="InterPro"/>
</dbReference>
<dbReference type="Pfam" id="PF02195">
    <property type="entry name" value="ParB_N"/>
    <property type="match status" value="1"/>
</dbReference>
<comment type="caution">
    <text evidence="2">The sequence shown here is derived from an EMBL/GenBank/DDBJ whole genome shotgun (WGS) entry which is preliminary data.</text>
</comment>
<feature type="non-terminal residue" evidence="2">
    <location>
        <position position="114"/>
    </location>
</feature>